<keyword evidence="1" id="KW-1133">Transmembrane helix</keyword>
<proteinExistence type="predicted"/>
<sequence length="159" mass="17168">MAQAQKPQFASSDKEKQSPSERGATLLFLATTFIALWIMGGVTGYITTPASVGDSPVPGLCCGIWTGQVMLTGFALGTLPDRRLNLEGFHYYCGALTGGMLVLIFGTVYADIGNAACIGFWMTTGSVAGVALEVEFKRFAAIRMKVDQWIENTEQEQRN</sequence>
<feature type="transmembrane region" description="Helical" evidence="1">
    <location>
        <begin position="118"/>
        <end position="136"/>
    </location>
</feature>
<gene>
    <name evidence="2" type="ORF">CBER1_07246</name>
</gene>
<dbReference type="EMBL" id="PNEN01000195">
    <property type="protein sequence ID" value="PPJ60872.1"/>
    <property type="molecule type" value="Genomic_DNA"/>
</dbReference>
<comment type="caution">
    <text evidence="2">The sequence shown here is derived from an EMBL/GenBank/DDBJ whole genome shotgun (WGS) entry which is preliminary data.</text>
</comment>
<feature type="transmembrane region" description="Helical" evidence="1">
    <location>
        <begin position="91"/>
        <end position="112"/>
    </location>
</feature>
<dbReference type="AlphaFoldDB" id="A0A2S6CMC4"/>
<accession>A0A2S6CMC4</accession>
<keyword evidence="1" id="KW-0472">Membrane</keyword>
<keyword evidence="3" id="KW-1185">Reference proteome</keyword>
<dbReference type="Proteomes" id="UP000237631">
    <property type="component" value="Unassembled WGS sequence"/>
</dbReference>
<feature type="transmembrane region" description="Helical" evidence="1">
    <location>
        <begin position="24"/>
        <end position="45"/>
    </location>
</feature>
<name>A0A2S6CMC4_9PEZI</name>
<reference evidence="3" key="1">
    <citation type="journal article" date="2017" name="bioRxiv">
        <title>Conservation of a gene cluster reveals novel cercosporin biosynthetic mechanisms and extends production to the genus Colletotrichum.</title>
        <authorList>
            <person name="de Jonge R."/>
            <person name="Ebert M.K."/>
            <person name="Huitt-Roehl C.R."/>
            <person name="Pal P."/>
            <person name="Suttle J.C."/>
            <person name="Spanner R.E."/>
            <person name="Neubauer J.D."/>
            <person name="Jurick W.M.II."/>
            <person name="Stott K.A."/>
            <person name="Secor G.A."/>
            <person name="Thomma B.P.H.J."/>
            <person name="Van de Peer Y."/>
            <person name="Townsend C.A."/>
            <person name="Bolton M.D."/>
        </authorList>
    </citation>
    <scope>NUCLEOTIDE SEQUENCE [LARGE SCALE GENOMIC DNA]</scope>
    <source>
        <strain evidence="3">CBS538.71</strain>
    </source>
</reference>
<evidence type="ECO:0000313" key="2">
    <source>
        <dbReference type="EMBL" id="PPJ60872.1"/>
    </source>
</evidence>
<evidence type="ECO:0000256" key="1">
    <source>
        <dbReference type="SAM" id="Phobius"/>
    </source>
</evidence>
<dbReference type="OrthoDB" id="3633410at2759"/>
<keyword evidence="1" id="KW-0812">Transmembrane</keyword>
<organism evidence="2 3">
    <name type="scientific">Cercospora berteroae</name>
    <dbReference type="NCBI Taxonomy" id="357750"/>
    <lineage>
        <taxon>Eukaryota</taxon>
        <taxon>Fungi</taxon>
        <taxon>Dikarya</taxon>
        <taxon>Ascomycota</taxon>
        <taxon>Pezizomycotina</taxon>
        <taxon>Dothideomycetes</taxon>
        <taxon>Dothideomycetidae</taxon>
        <taxon>Mycosphaerellales</taxon>
        <taxon>Mycosphaerellaceae</taxon>
        <taxon>Cercospora</taxon>
    </lineage>
</organism>
<evidence type="ECO:0000313" key="3">
    <source>
        <dbReference type="Proteomes" id="UP000237631"/>
    </source>
</evidence>
<feature type="transmembrane region" description="Helical" evidence="1">
    <location>
        <begin position="57"/>
        <end position="79"/>
    </location>
</feature>
<protein>
    <submittedName>
        <fullName evidence="2">Uncharacterized protein</fullName>
    </submittedName>
</protein>